<dbReference type="AlphaFoldDB" id="A0A3G2HSR8"/>
<accession>A0A3G2HSR8</accession>
<organism evidence="1 2">
    <name type="scientific">Alcaligenes aquatilis</name>
    <dbReference type="NCBI Taxonomy" id="323284"/>
    <lineage>
        <taxon>Bacteria</taxon>
        <taxon>Pseudomonadati</taxon>
        <taxon>Pseudomonadota</taxon>
        <taxon>Betaproteobacteria</taxon>
        <taxon>Burkholderiales</taxon>
        <taxon>Alcaligenaceae</taxon>
        <taxon>Alcaligenes</taxon>
    </lineage>
</organism>
<evidence type="ECO:0000313" key="1">
    <source>
        <dbReference type="EMBL" id="AYN20097.1"/>
    </source>
</evidence>
<gene>
    <name evidence="1" type="ORF">D3M96_05865</name>
</gene>
<dbReference type="PROSITE" id="PS51257">
    <property type="entry name" value="PROKAR_LIPOPROTEIN"/>
    <property type="match status" value="1"/>
</dbReference>
<dbReference type="EMBL" id="CP032153">
    <property type="protein sequence ID" value="AYN20097.1"/>
    <property type="molecule type" value="Genomic_DNA"/>
</dbReference>
<proteinExistence type="predicted"/>
<sequence>MPTIIRAGFQAGVLGSIVLLALAGCGESADRDVGPEAAIESAVKDEAQVMREAAENRKRFMGDGKARYTPHAVEGF</sequence>
<protein>
    <submittedName>
        <fullName evidence="1">Uncharacterized protein</fullName>
    </submittedName>
</protein>
<dbReference type="RefSeq" id="WP_121738346.1">
    <property type="nucleotide sequence ID" value="NZ_CP032153.1"/>
</dbReference>
<name>A0A3G2HSR8_9BURK</name>
<dbReference type="KEGG" id="aaqu:D3M96_05865"/>
<evidence type="ECO:0000313" key="2">
    <source>
        <dbReference type="Proteomes" id="UP000268070"/>
    </source>
</evidence>
<dbReference type="Proteomes" id="UP000268070">
    <property type="component" value="Chromosome"/>
</dbReference>
<reference evidence="1 2" key="1">
    <citation type="submission" date="2018-09" db="EMBL/GenBank/DDBJ databases">
        <title>Complete genome sequence of the hydrocarbonoclastic bacterium Alcaligenes aquatilis QD168, isolated from a crude-oil polluted marine sediment of Central Chile.</title>
        <authorList>
            <person name="Duran R.E."/>
            <person name="Barra B."/>
            <person name="Salva-Serra F."/>
            <person name="Mendez V."/>
            <person name="Moore E.R.B."/>
            <person name="Seeger M."/>
        </authorList>
    </citation>
    <scope>NUCLEOTIDE SEQUENCE [LARGE SCALE GENOMIC DNA]</scope>
    <source>
        <strain evidence="1 2">QD168</strain>
    </source>
</reference>